<evidence type="ECO:0000256" key="1">
    <source>
        <dbReference type="SAM" id="MobiDB-lite"/>
    </source>
</evidence>
<feature type="region of interest" description="Disordered" evidence="1">
    <location>
        <begin position="1"/>
        <end position="62"/>
    </location>
</feature>
<dbReference type="EMBL" id="GG697334">
    <property type="protein sequence ID" value="EFQ26457.1"/>
    <property type="molecule type" value="Genomic_DNA"/>
</dbReference>
<reference evidence="3" key="1">
    <citation type="journal article" date="2012" name="Nat. Genet.">
        <title>Lifestyle transitions in plant pathogenic Colletotrichum fungi deciphered by genome and transcriptome analyses.</title>
        <authorList>
            <person name="O'Connell R.J."/>
            <person name="Thon M.R."/>
            <person name="Hacquard S."/>
            <person name="Amyotte S.G."/>
            <person name="Kleemann J."/>
            <person name="Torres M.F."/>
            <person name="Damm U."/>
            <person name="Buiate E.A."/>
            <person name="Epstein L."/>
            <person name="Alkan N."/>
            <person name="Altmueller J."/>
            <person name="Alvarado-Balderrama L."/>
            <person name="Bauser C.A."/>
            <person name="Becker C."/>
            <person name="Birren B.W."/>
            <person name="Chen Z."/>
            <person name="Choi J."/>
            <person name="Crouch J.A."/>
            <person name="Duvick J.P."/>
            <person name="Farman M.A."/>
            <person name="Gan P."/>
            <person name="Heiman D."/>
            <person name="Henrissat B."/>
            <person name="Howard R.J."/>
            <person name="Kabbage M."/>
            <person name="Koch C."/>
            <person name="Kracher B."/>
            <person name="Kubo Y."/>
            <person name="Law A.D."/>
            <person name="Lebrun M.-H."/>
            <person name="Lee Y.-H."/>
            <person name="Miyara I."/>
            <person name="Moore N."/>
            <person name="Neumann U."/>
            <person name="Nordstroem K."/>
            <person name="Panaccione D.G."/>
            <person name="Panstruga R."/>
            <person name="Place M."/>
            <person name="Proctor R.H."/>
            <person name="Prusky D."/>
            <person name="Rech G."/>
            <person name="Reinhardt R."/>
            <person name="Rollins J.A."/>
            <person name="Rounsley S."/>
            <person name="Schardl C.L."/>
            <person name="Schwartz D.C."/>
            <person name="Shenoy N."/>
            <person name="Shirasu K."/>
            <person name="Sikhakolli U.R."/>
            <person name="Stueber K."/>
            <person name="Sukno S.A."/>
            <person name="Sweigard J.A."/>
            <person name="Takano Y."/>
            <person name="Takahara H."/>
            <person name="Trail F."/>
            <person name="van der Does H.C."/>
            <person name="Voll L.M."/>
            <person name="Will I."/>
            <person name="Young S."/>
            <person name="Zeng Q."/>
            <person name="Zhang J."/>
            <person name="Zhou S."/>
            <person name="Dickman M.B."/>
            <person name="Schulze-Lefert P."/>
            <person name="Ver Loren van Themaat E."/>
            <person name="Ma L.-J."/>
            <person name="Vaillancourt L.J."/>
        </authorList>
    </citation>
    <scope>NUCLEOTIDE SEQUENCE [LARGE SCALE GENOMIC DNA]</scope>
    <source>
        <strain evidence="3">M1.001 / M2 / FGSC 10212</strain>
    </source>
</reference>
<protein>
    <submittedName>
        <fullName evidence="2">Uncharacterized protein</fullName>
    </submittedName>
</protein>
<dbReference type="Proteomes" id="UP000008782">
    <property type="component" value="Unassembled WGS sequence"/>
</dbReference>
<feature type="compositionally biased region" description="Low complexity" evidence="1">
    <location>
        <begin position="1"/>
        <end position="16"/>
    </location>
</feature>
<dbReference type="AlphaFoldDB" id="E3Q6K9"/>
<evidence type="ECO:0000313" key="3">
    <source>
        <dbReference type="Proteomes" id="UP000008782"/>
    </source>
</evidence>
<keyword evidence="3" id="KW-1185">Reference proteome</keyword>
<sequence>MVGTPSSSSRKSLNWSSGGGRQTHSWKSFREVRGGAEFDMTKCSGATRKEEALGDVGSPSTASKRMLSLLPVKVFPQTPSKASEAAFTVTA</sequence>
<feature type="compositionally biased region" description="Basic and acidic residues" evidence="1">
    <location>
        <begin position="28"/>
        <end position="40"/>
    </location>
</feature>
<name>E3Q6K9_COLGM</name>
<gene>
    <name evidence="2" type="ORF">GLRG_01601</name>
</gene>
<dbReference type="VEuPathDB" id="FungiDB:GLRG_01601"/>
<dbReference type="HOGENOM" id="CLU_2426884_0_0_1"/>
<organism evidence="3">
    <name type="scientific">Colletotrichum graminicola (strain M1.001 / M2 / FGSC 10212)</name>
    <name type="common">Maize anthracnose fungus</name>
    <name type="synonym">Glomerella graminicola</name>
    <dbReference type="NCBI Taxonomy" id="645133"/>
    <lineage>
        <taxon>Eukaryota</taxon>
        <taxon>Fungi</taxon>
        <taxon>Dikarya</taxon>
        <taxon>Ascomycota</taxon>
        <taxon>Pezizomycotina</taxon>
        <taxon>Sordariomycetes</taxon>
        <taxon>Hypocreomycetidae</taxon>
        <taxon>Glomerellales</taxon>
        <taxon>Glomerellaceae</taxon>
        <taxon>Colletotrichum</taxon>
        <taxon>Colletotrichum graminicola species complex</taxon>
    </lineage>
</organism>
<dbReference type="RefSeq" id="XP_008090477.1">
    <property type="nucleotide sequence ID" value="XM_008092286.1"/>
</dbReference>
<dbReference type="GeneID" id="24406966"/>
<evidence type="ECO:0000313" key="2">
    <source>
        <dbReference type="EMBL" id="EFQ26457.1"/>
    </source>
</evidence>
<proteinExistence type="predicted"/>
<accession>E3Q6K9</accession>